<dbReference type="InterPro" id="IPR020846">
    <property type="entry name" value="MFS_dom"/>
</dbReference>
<evidence type="ECO:0000256" key="4">
    <source>
        <dbReference type="ARBA" id="ARBA00023136"/>
    </source>
</evidence>
<dbReference type="EMBL" id="JACLAX010000010">
    <property type="protein sequence ID" value="MBC2669762.1"/>
    <property type="molecule type" value="Genomic_DNA"/>
</dbReference>
<sequence>MTPTRVRRQVVGIALALAILAYVQRVAISQAAGPISTDLGLDKAQMGMVFGAFGLSYALFEIPMGLSGDRLGVKKILTRLVLAWSFFTALTGAAWSLASMWVIRFLFGAGEAGCFPNLTRMLSQWLPRPERVKAQALMWACTRWGGAVTPPLVLLAINVVGWRWAFVMFGLLGVAWVLWFRRSFTENPANHPGVNEAELALLAESQALVGQSHGSWLALLLRPQALLLCVQYFCWSYVWYFFVTWMPTFLGEVHGQSAAGMAGLSVLPLLMGGLGSLTAGLLPLAIPRHTVAIICFISVAILMALVPFAPNVWVAIGLLALTAFLGDMLVPISWNQCVELGQGYTATMGAAMNMFANFSGFLAPVVGGMLLKASGNDWAPMLWLMSGVAGLGAMSWIIMGAAGTAPAVAKG</sequence>
<evidence type="ECO:0000256" key="2">
    <source>
        <dbReference type="ARBA" id="ARBA00022692"/>
    </source>
</evidence>
<feature type="transmembrane region" description="Helical" evidence="5">
    <location>
        <begin position="289"/>
        <end position="306"/>
    </location>
</feature>
<proteinExistence type="predicted"/>
<dbReference type="InterPro" id="IPR011701">
    <property type="entry name" value="MFS"/>
</dbReference>
<dbReference type="PANTHER" id="PTHR11662">
    <property type="entry name" value="SOLUTE CARRIER FAMILY 17"/>
    <property type="match status" value="1"/>
</dbReference>
<keyword evidence="4 5" id="KW-0472">Membrane</keyword>
<dbReference type="Pfam" id="PF07690">
    <property type="entry name" value="MFS_1"/>
    <property type="match status" value="1"/>
</dbReference>
<dbReference type="Gene3D" id="1.20.1250.20">
    <property type="entry name" value="MFS general substrate transporter like domains"/>
    <property type="match status" value="2"/>
</dbReference>
<feature type="transmembrane region" description="Helical" evidence="5">
    <location>
        <begin position="258"/>
        <end position="282"/>
    </location>
</feature>
<feature type="transmembrane region" description="Helical" evidence="5">
    <location>
        <begin position="383"/>
        <end position="409"/>
    </location>
</feature>
<keyword evidence="3 5" id="KW-1133">Transmembrane helix</keyword>
<feature type="transmembrane region" description="Helical" evidence="5">
    <location>
        <begin position="351"/>
        <end position="371"/>
    </location>
</feature>
<evidence type="ECO:0000256" key="3">
    <source>
        <dbReference type="ARBA" id="ARBA00022989"/>
    </source>
</evidence>
<evidence type="ECO:0000313" key="8">
    <source>
        <dbReference type="Proteomes" id="UP000551327"/>
    </source>
</evidence>
<feature type="transmembrane region" description="Helical" evidence="5">
    <location>
        <begin position="80"/>
        <end position="103"/>
    </location>
</feature>
<comment type="caution">
    <text evidence="7">The sequence shown here is derived from an EMBL/GenBank/DDBJ whole genome shotgun (WGS) entry which is preliminary data.</text>
</comment>
<evidence type="ECO:0000256" key="1">
    <source>
        <dbReference type="ARBA" id="ARBA00004141"/>
    </source>
</evidence>
<dbReference type="GO" id="GO:0016020">
    <property type="term" value="C:membrane"/>
    <property type="evidence" value="ECO:0007669"/>
    <property type="project" value="UniProtKB-SubCell"/>
</dbReference>
<organism evidence="7 8">
    <name type="scientific">Novosphingobium piscinae</name>
    <dbReference type="NCBI Taxonomy" id="1507448"/>
    <lineage>
        <taxon>Bacteria</taxon>
        <taxon>Pseudomonadati</taxon>
        <taxon>Pseudomonadota</taxon>
        <taxon>Alphaproteobacteria</taxon>
        <taxon>Sphingomonadales</taxon>
        <taxon>Sphingomonadaceae</taxon>
        <taxon>Novosphingobium</taxon>
    </lineage>
</organism>
<dbReference type="Proteomes" id="UP000551327">
    <property type="component" value="Unassembled WGS sequence"/>
</dbReference>
<keyword evidence="8" id="KW-1185">Reference proteome</keyword>
<dbReference type="InterPro" id="IPR036259">
    <property type="entry name" value="MFS_trans_sf"/>
</dbReference>
<accession>A0A7X1KQH3</accession>
<dbReference type="SUPFAM" id="SSF103473">
    <property type="entry name" value="MFS general substrate transporter"/>
    <property type="match status" value="1"/>
</dbReference>
<dbReference type="AlphaFoldDB" id="A0A7X1KQH3"/>
<keyword evidence="2 5" id="KW-0812">Transmembrane</keyword>
<feature type="transmembrane region" description="Helical" evidence="5">
    <location>
        <begin position="161"/>
        <end position="180"/>
    </location>
</feature>
<feature type="transmembrane region" description="Helical" evidence="5">
    <location>
        <begin position="225"/>
        <end position="246"/>
    </location>
</feature>
<dbReference type="PANTHER" id="PTHR11662:SF399">
    <property type="entry name" value="FI19708P1-RELATED"/>
    <property type="match status" value="1"/>
</dbReference>
<protein>
    <submittedName>
        <fullName evidence="7">MFS transporter</fullName>
    </submittedName>
</protein>
<evidence type="ECO:0000313" key="7">
    <source>
        <dbReference type="EMBL" id="MBC2669762.1"/>
    </source>
</evidence>
<feature type="transmembrane region" description="Helical" evidence="5">
    <location>
        <begin position="47"/>
        <end position="68"/>
    </location>
</feature>
<dbReference type="RefSeq" id="WP_185679623.1">
    <property type="nucleotide sequence ID" value="NZ_JACLAX010000010.1"/>
</dbReference>
<feature type="transmembrane region" description="Helical" evidence="5">
    <location>
        <begin position="312"/>
        <end position="330"/>
    </location>
</feature>
<dbReference type="PROSITE" id="PS50850">
    <property type="entry name" value="MFS"/>
    <property type="match status" value="1"/>
</dbReference>
<name>A0A7X1KQH3_9SPHN</name>
<dbReference type="CDD" id="cd17319">
    <property type="entry name" value="MFS_ExuT_GudP_like"/>
    <property type="match status" value="1"/>
</dbReference>
<evidence type="ECO:0000256" key="5">
    <source>
        <dbReference type="SAM" id="Phobius"/>
    </source>
</evidence>
<reference evidence="7 8" key="1">
    <citation type="submission" date="2020-08" db="EMBL/GenBank/DDBJ databases">
        <title>The genome sequence of type strain Novosphingobium piscinae KCTC 42194.</title>
        <authorList>
            <person name="Liu Y."/>
        </authorList>
    </citation>
    <scope>NUCLEOTIDE SEQUENCE [LARGE SCALE GENOMIC DNA]</scope>
    <source>
        <strain evidence="7 8">KCTC 42194</strain>
    </source>
</reference>
<comment type="subcellular location">
    <subcellularLocation>
        <location evidence="1">Membrane</location>
        <topology evidence="1">Multi-pass membrane protein</topology>
    </subcellularLocation>
</comment>
<gene>
    <name evidence="7" type="ORF">H7F53_11465</name>
</gene>
<dbReference type="InterPro" id="IPR050382">
    <property type="entry name" value="MFS_Na/Anion_cotransporter"/>
</dbReference>
<evidence type="ECO:0000259" key="6">
    <source>
        <dbReference type="PROSITE" id="PS50850"/>
    </source>
</evidence>
<dbReference type="GO" id="GO:0022857">
    <property type="term" value="F:transmembrane transporter activity"/>
    <property type="evidence" value="ECO:0007669"/>
    <property type="project" value="InterPro"/>
</dbReference>
<feature type="domain" description="Major facilitator superfamily (MFS) profile" evidence="6">
    <location>
        <begin position="10"/>
        <end position="404"/>
    </location>
</feature>